<evidence type="ECO:0000256" key="1">
    <source>
        <dbReference type="ARBA" id="ARBA00004903"/>
    </source>
</evidence>
<dbReference type="InterPro" id="IPR017925">
    <property type="entry name" value="DHFR_CS"/>
</dbReference>
<evidence type="ECO:0000256" key="5">
    <source>
        <dbReference type="ARBA" id="ARBA00022857"/>
    </source>
</evidence>
<evidence type="ECO:0000256" key="3">
    <source>
        <dbReference type="ARBA" id="ARBA00012856"/>
    </source>
</evidence>
<keyword evidence="5 8" id="KW-0521">NADP</keyword>
<gene>
    <name evidence="11" type="primary">folA</name>
    <name evidence="11" type="ORF">GCM10009098_14940</name>
</gene>
<comment type="pathway">
    <text evidence="1 8">Cofactor biosynthesis; tetrahydrofolate biosynthesis; 5,6,7,8-tetrahydrofolate from 7,8-dihydrofolate: step 1/1.</text>
</comment>
<accession>A0ABN1DNS7</accession>
<keyword evidence="12" id="KW-1185">Reference proteome</keyword>
<comment type="catalytic activity">
    <reaction evidence="8">
        <text>(6S)-5,6,7,8-tetrahydrofolate + NADP(+) = 7,8-dihydrofolate + NADPH + H(+)</text>
        <dbReference type="Rhea" id="RHEA:15009"/>
        <dbReference type="ChEBI" id="CHEBI:15378"/>
        <dbReference type="ChEBI" id="CHEBI:57451"/>
        <dbReference type="ChEBI" id="CHEBI:57453"/>
        <dbReference type="ChEBI" id="CHEBI:57783"/>
        <dbReference type="ChEBI" id="CHEBI:58349"/>
        <dbReference type="EC" id="1.5.1.3"/>
    </reaction>
</comment>
<comment type="similarity">
    <text evidence="2 8 9">Belongs to the dihydrofolate reductase family.</text>
</comment>
<dbReference type="EC" id="1.5.1.3" evidence="3 8"/>
<reference evidence="11 12" key="1">
    <citation type="journal article" date="2019" name="Int. J. Syst. Evol. Microbiol.">
        <title>The Global Catalogue of Microorganisms (GCM) 10K type strain sequencing project: providing services to taxonomists for standard genome sequencing and annotation.</title>
        <authorList>
            <consortium name="The Broad Institute Genomics Platform"/>
            <consortium name="The Broad Institute Genome Sequencing Center for Infectious Disease"/>
            <person name="Wu L."/>
            <person name="Ma J."/>
        </authorList>
    </citation>
    <scope>NUCLEOTIDE SEQUENCE [LARGE SCALE GENOMIC DNA]</scope>
    <source>
        <strain evidence="11 12">JCM 14331</strain>
    </source>
</reference>
<evidence type="ECO:0000313" key="11">
    <source>
        <dbReference type="EMBL" id="GAA0548342.1"/>
    </source>
</evidence>
<keyword evidence="4 8" id="KW-0554">One-carbon metabolism</keyword>
<dbReference type="PRINTS" id="PR00070">
    <property type="entry name" value="DHFR"/>
</dbReference>
<dbReference type="SUPFAM" id="SSF53597">
    <property type="entry name" value="Dihydrofolate reductase-like"/>
    <property type="match status" value="1"/>
</dbReference>
<evidence type="ECO:0000256" key="4">
    <source>
        <dbReference type="ARBA" id="ARBA00022563"/>
    </source>
</evidence>
<dbReference type="CDD" id="cd00209">
    <property type="entry name" value="DHFR"/>
    <property type="match status" value="1"/>
</dbReference>
<dbReference type="Proteomes" id="UP001501169">
    <property type="component" value="Unassembled WGS sequence"/>
</dbReference>
<dbReference type="PROSITE" id="PS51330">
    <property type="entry name" value="DHFR_2"/>
    <property type="match status" value="1"/>
</dbReference>
<evidence type="ECO:0000256" key="2">
    <source>
        <dbReference type="ARBA" id="ARBA00009539"/>
    </source>
</evidence>
<keyword evidence="6 8" id="KW-0560">Oxidoreductase</keyword>
<dbReference type="RefSeq" id="WP_226766440.1">
    <property type="nucleotide sequence ID" value="NZ_BAAAEO010000002.1"/>
</dbReference>
<dbReference type="Gene3D" id="3.40.430.10">
    <property type="entry name" value="Dihydrofolate Reductase, subunit A"/>
    <property type="match status" value="1"/>
</dbReference>
<proteinExistence type="inferred from homology"/>
<dbReference type="NCBIfam" id="NF008037">
    <property type="entry name" value="PRK10769.1"/>
    <property type="match status" value="1"/>
</dbReference>
<organism evidence="11 12">
    <name type="scientific">Rheinheimera aquimaris</name>
    <dbReference type="NCBI Taxonomy" id="412437"/>
    <lineage>
        <taxon>Bacteria</taxon>
        <taxon>Pseudomonadati</taxon>
        <taxon>Pseudomonadota</taxon>
        <taxon>Gammaproteobacteria</taxon>
        <taxon>Chromatiales</taxon>
        <taxon>Chromatiaceae</taxon>
        <taxon>Rheinheimera</taxon>
    </lineage>
</organism>
<feature type="domain" description="DHFR" evidence="10">
    <location>
        <begin position="2"/>
        <end position="163"/>
    </location>
</feature>
<sequence>MIISMVAAMTRNRVIGKDNQMPWHLPADLKHFKQVTLGKPVVMGRKTFESIGRLLPGRRNIVISRSAPVDAKGAEWVTSLTQAFELLQQHDEVMVIGGAEVYRQCLPLAHRLYLTEIELNTEGDAYFPDYQAGNSDEWRLISESHHPADINNPYHCRFITLQRAV</sequence>
<dbReference type="Pfam" id="PF00186">
    <property type="entry name" value="DHFR_1"/>
    <property type="match status" value="1"/>
</dbReference>
<evidence type="ECO:0000256" key="8">
    <source>
        <dbReference type="PIRNR" id="PIRNR000194"/>
    </source>
</evidence>
<dbReference type="PANTHER" id="PTHR48069:SF3">
    <property type="entry name" value="DIHYDROFOLATE REDUCTASE"/>
    <property type="match status" value="1"/>
</dbReference>
<dbReference type="PIRSF" id="PIRSF000194">
    <property type="entry name" value="DHFR"/>
    <property type="match status" value="1"/>
</dbReference>
<dbReference type="PANTHER" id="PTHR48069">
    <property type="entry name" value="DIHYDROFOLATE REDUCTASE"/>
    <property type="match status" value="1"/>
</dbReference>
<evidence type="ECO:0000313" key="12">
    <source>
        <dbReference type="Proteomes" id="UP001501169"/>
    </source>
</evidence>
<protein>
    <recommendedName>
        <fullName evidence="3 8">Dihydrofolate reductase</fullName>
        <ecNumber evidence="3 8">1.5.1.3</ecNumber>
    </recommendedName>
</protein>
<evidence type="ECO:0000256" key="7">
    <source>
        <dbReference type="ARBA" id="ARBA00025067"/>
    </source>
</evidence>
<dbReference type="InterPro" id="IPR024072">
    <property type="entry name" value="DHFR-like_dom_sf"/>
</dbReference>
<dbReference type="EMBL" id="BAAAEO010000002">
    <property type="protein sequence ID" value="GAA0548342.1"/>
    <property type="molecule type" value="Genomic_DNA"/>
</dbReference>
<dbReference type="InterPro" id="IPR001796">
    <property type="entry name" value="DHFR_dom"/>
</dbReference>
<name>A0ABN1DNS7_9GAMM</name>
<comment type="caution">
    <text evidence="11">The sequence shown here is derived from an EMBL/GenBank/DDBJ whole genome shotgun (WGS) entry which is preliminary data.</text>
</comment>
<comment type="function">
    <text evidence="7 8">Key enzyme in folate metabolism. Catalyzes an essential reaction for de novo glycine and purine synthesis, and for DNA precursor synthesis.</text>
</comment>
<evidence type="ECO:0000256" key="9">
    <source>
        <dbReference type="RuleBase" id="RU004474"/>
    </source>
</evidence>
<dbReference type="PROSITE" id="PS00075">
    <property type="entry name" value="DHFR_1"/>
    <property type="match status" value="1"/>
</dbReference>
<evidence type="ECO:0000256" key="6">
    <source>
        <dbReference type="ARBA" id="ARBA00023002"/>
    </source>
</evidence>
<evidence type="ECO:0000259" key="10">
    <source>
        <dbReference type="PROSITE" id="PS51330"/>
    </source>
</evidence>
<dbReference type="InterPro" id="IPR012259">
    <property type="entry name" value="DHFR"/>
</dbReference>